<organism evidence="1 2">
    <name type="scientific">Serendipita indica (strain DSM 11827)</name>
    <name type="common">Root endophyte fungus</name>
    <name type="synonym">Piriformospora indica</name>
    <dbReference type="NCBI Taxonomy" id="1109443"/>
    <lineage>
        <taxon>Eukaryota</taxon>
        <taxon>Fungi</taxon>
        <taxon>Dikarya</taxon>
        <taxon>Basidiomycota</taxon>
        <taxon>Agaricomycotina</taxon>
        <taxon>Agaricomycetes</taxon>
        <taxon>Sebacinales</taxon>
        <taxon>Serendipitaceae</taxon>
        <taxon>Serendipita</taxon>
    </lineage>
</organism>
<protein>
    <submittedName>
        <fullName evidence="1">Uncharacterized protein</fullName>
    </submittedName>
</protein>
<keyword evidence="2" id="KW-1185">Reference proteome</keyword>
<reference evidence="1 2" key="1">
    <citation type="journal article" date="2011" name="PLoS Pathog.">
        <title>Endophytic Life Strategies Decoded by Genome and Transcriptome Analyses of the Mutualistic Root Symbiont Piriformospora indica.</title>
        <authorList>
            <person name="Zuccaro A."/>
            <person name="Lahrmann U."/>
            <person name="Guldener U."/>
            <person name="Langen G."/>
            <person name="Pfiffi S."/>
            <person name="Biedenkopf D."/>
            <person name="Wong P."/>
            <person name="Samans B."/>
            <person name="Grimm C."/>
            <person name="Basiewicz M."/>
            <person name="Murat C."/>
            <person name="Martin F."/>
            <person name="Kogel K.H."/>
        </authorList>
    </citation>
    <scope>NUCLEOTIDE SEQUENCE [LARGE SCALE GENOMIC DNA]</scope>
    <source>
        <strain evidence="1 2">DSM 11827</strain>
    </source>
</reference>
<gene>
    <name evidence="1" type="ORF">PIIN_07029</name>
</gene>
<name>G4TP27_SERID</name>
<accession>G4TP27</accession>
<dbReference type="HOGENOM" id="CLU_047728_1_0_1"/>
<proteinExistence type="predicted"/>
<dbReference type="OrthoDB" id="3133286at2759"/>
<comment type="caution">
    <text evidence="1">The sequence shown here is derived from an EMBL/GenBank/DDBJ whole genome shotgun (WGS) entry which is preliminary data.</text>
</comment>
<dbReference type="EMBL" id="CAFZ01000200">
    <property type="protein sequence ID" value="CCA73074.1"/>
    <property type="molecule type" value="Genomic_DNA"/>
</dbReference>
<dbReference type="InParanoid" id="G4TP27"/>
<evidence type="ECO:0000313" key="2">
    <source>
        <dbReference type="Proteomes" id="UP000007148"/>
    </source>
</evidence>
<dbReference type="AlphaFoldDB" id="G4TP27"/>
<evidence type="ECO:0000313" key="1">
    <source>
        <dbReference type="EMBL" id="CCA73074.1"/>
    </source>
</evidence>
<sequence>MAARLCGVWRDVKLCQRFPDEFYWRPSSTGAPWKMLYLRLPRWPYYTIKVDLLSDEADIGIPDGFYRKRFVYVNKLPVAPLYLVLFHKLLGWHKCVRSAKSSDNEKARDIDQYDVIDICELNRQYGPFPLSKSHVGRSYLERFRDLADEFCAELGTNYVVKRFKKMGLDV</sequence>
<dbReference type="Proteomes" id="UP000007148">
    <property type="component" value="Unassembled WGS sequence"/>
</dbReference>